<reference evidence="10 11" key="1">
    <citation type="submission" date="2016-07" db="EMBL/GenBank/DDBJ databases">
        <title>Pervasive Adenine N6-methylation of Active Genes in Fungi.</title>
        <authorList>
            <consortium name="DOE Joint Genome Institute"/>
            <person name="Mondo S.J."/>
            <person name="Dannebaum R.O."/>
            <person name="Kuo R.C."/>
            <person name="Labutti K."/>
            <person name="Haridas S."/>
            <person name="Kuo A."/>
            <person name="Salamov A."/>
            <person name="Ahrendt S.R."/>
            <person name="Lipzen A."/>
            <person name="Sullivan W."/>
            <person name="Andreopoulos W.B."/>
            <person name="Clum A."/>
            <person name="Lindquist E."/>
            <person name="Daum C."/>
            <person name="Ramamoorthy G.K."/>
            <person name="Gryganskyi A."/>
            <person name="Culley D."/>
            <person name="Magnuson J.K."/>
            <person name="James T.Y."/>
            <person name="O'Malley M.A."/>
            <person name="Stajich J.E."/>
            <person name="Spatafora J.W."/>
            <person name="Visel A."/>
            <person name="Grigoriev I.V."/>
        </authorList>
    </citation>
    <scope>NUCLEOTIDE SEQUENCE [LARGE SCALE GENOMIC DNA]</scope>
    <source>
        <strain evidence="10 11">12-1054</strain>
    </source>
</reference>
<dbReference type="Gene3D" id="3.40.50.2300">
    <property type="match status" value="2"/>
</dbReference>
<evidence type="ECO:0000256" key="3">
    <source>
        <dbReference type="ARBA" id="ARBA00022664"/>
    </source>
</evidence>
<comment type="function">
    <text evidence="9">Component of the cleavage and polyadenylation factor (CPF) complex, which plays a key role in polyadenylation-dependent pre-mRNA 3'-end formation and cooperates with cleavage factors including the CFIA complex and NAB4/CFIB. SSU72 is required for 3'-end formation of snoRNAs.</text>
</comment>
<dbReference type="STRING" id="56484.A0A1Y2FAT3"/>
<evidence type="ECO:0000256" key="2">
    <source>
        <dbReference type="ARBA" id="ARBA00008978"/>
    </source>
</evidence>
<comment type="caution">
    <text evidence="10">The sequence shown here is derived from an EMBL/GenBank/DDBJ whole genome shotgun (WGS) entry which is preliminary data.</text>
</comment>
<dbReference type="EMBL" id="MCFI01000013">
    <property type="protein sequence ID" value="ORY80456.1"/>
    <property type="molecule type" value="Genomic_DNA"/>
</dbReference>
<dbReference type="InterPro" id="IPR006811">
    <property type="entry name" value="RNA_pol_II_suA"/>
</dbReference>
<dbReference type="OMA" id="PNCYEFG"/>
<dbReference type="GO" id="GO:0031124">
    <property type="term" value="P:mRNA 3'-end processing"/>
    <property type="evidence" value="ECO:0007669"/>
    <property type="project" value="UniProtKB-ARBA"/>
</dbReference>
<comment type="function">
    <text evidence="9">Processively dephosphorylates Ser-5 of the heptad repeats YSPTSPS in the C-terminal domain of the largest RNA polymerase II subunit (RPB1).</text>
</comment>
<dbReference type="RefSeq" id="XP_040724344.1">
    <property type="nucleotide sequence ID" value="XM_040869619.1"/>
</dbReference>
<evidence type="ECO:0000256" key="8">
    <source>
        <dbReference type="ARBA" id="ARBA00048336"/>
    </source>
</evidence>
<evidence type="ECO:0000256" key="9">
    <source>
        <dbReference type="RuleBase" id="RU369031"/>
    </source>
</evidence>
<dbReference type="GO" id="GO:0008420">
    <property type="term" value="F:RNA polymerase II CTD heptapeptide repeat phosphatase activity"/>
    <property type="evidence" value="ECO:0007669"/>
    <property type="project" value="UniProtKB-ARBA"/>
</dbReference>
<name>A0A1Y2FAT3_PROLT</name>
<dbReference type="GeneID" id="63786218"/>
<comment type="similarity">
    <text evidence="2 9">Belongs to the SSU72 phosphatase family.</text>
</comment>
<dbReference type="OrthoDB" id="57957at2759"/>
<organism evidence="10 11">
    <name type="scientific">Protomyces lactucae-debilis</name>
    <dbReference type="NCBI Taxonomy" id="2754530"/>
    <lineage>
        <taxon>Eukaryota</taxon>
        <taxon>Fungi</taxon>
        <taxon>Dikarya</taxon>
        <taxon>Ascomycota</taxon>
        <taxon>Taphrinomycotina</taxon>
        <taxon>Taphrinomycetes</taxon>
        <taxon>Taphrinales</taxon>
        <taxon>Protomycetaceae</taxon>
        <taxon>Protomyces</taxon>
    </lineage>
</organism>
<dbReference type="Pfam" id="PF04722">
    <property type="entry name" value="Ssu72"/>
    <property type="match status" value="1"/>
</dbReference>
<proteinExistence type="inferred from homology"/>
<comment type="catalytic activity">
    <reaction evidence="7 9">
        <text>O-phospho-L-seryl-[protein] + H2O = L-seryl-[protein] + phosphate</text>
        <dbReference type="Rhea" id="RHEA:20629"/>
        <dbReference type="Rhea" id="RHEA-COMP:9863"/>
        <dbReference type="Rhea" id="RHEA-COMP:11604"/>
        <dbReference type="ChEBI" id="CHEBI:15377"/>
        <dbReference type="ChEBI" id="CHEBI:29999"/>
        <dbReference type="ChEBI" id="CHEBI:43474"/>
        <dbReference type="ChEBI" id="CHEBI:83421"/>
        <dbReference type="EC" id="3.1.3.16"/>
    </reaction>
</comment>
<keyword evidence="11" id="KW-1185">Reference proteome</keyword>
<dbReference type="FunFam" id="3.40.50.2300:FF:000039">
    <property type="entry name" value="RNA polymerase II subunit A C-terminal domain phosphatase"/>
    <property type="match status" value="1"/>
</dbReference>
<comment type="subcellular location">
    <subcellularLocation>
        <location evidence="1 9">Nucleus</location>
    </subcellularLocation>
</comment>
<keyword evidence="5 9" id="KW-0904">Protein phosphatase</keyword>
<evidence type="ECO:0000256" key="5">
    <source>
        <dbReference type="ARBA" id="ARBA00022912"/>
    </source>
</evidence>
<accession>A0A1Y2FAT3</accession>
<evidence type="ECO:0000256" key="4">
    <source>
        <dbReference type="ARBA" id="ARBA00022801"/>
    </source>
</evidence>
<sequence>MTSTAADAETSKALRFATVCASNNNRSMQAHKVLKDAGYNVCSYGTGSAVRLPGPSIDRPNNYNFGTPYQQIFEELKQQDTRLYQANGLLAMIDRNRHIKRAPERWQEGKEFFDVVFACEERVFDAICDDLLLRSSKPGVATDRMVHIFNVDIKDNAEEAFKGGAAILELANEFSAAEEELDEAILDIVAAWQERHPLLPILHSVQYY</sequence>
<keyword evidence="6 9" id="KW-0539">Nucleus</keyword>
<gene>
    <name evidence="10" type="ORF">BCR37DRAFT_381129</name>
</gene>
<protein>
    <recommendedName>
        <fullName evidence="9">RNA polymerase II subunit A C-terminal domain phosphatase SSU72</fullName>
        <shortName evidence="9">CTD phosphatase SSU72</shortName>
        <ecNumber evidence="9">3.1.3.16</ecNumber>
    </recommendedName>
</protein>
<comment type="subunit">
    <text evidence="9">Component of the cleavage and polyadenylation factor (CPF) complex.</text>
</comment>
<evidence type="ECO:0000256" key="1">
    <source>
        <dbReference type="ARBA" id="ARBA00004123"/>
    </source>
</evidence>
<dbReference type="AlphaFoldDB" id="A0A1Y2FAT3"/>
<dbReference type="EC" id="3.1.3.16" evidence="9"/>
<evidence type="ECO:0000256" key="6">
    <source>
        <dbReference type="ARBA" id="ARBA00023242"/>
    </source>
</evidence>
<evidence type="ECO:0000256" key="7">
    <source>
        <dbReference type="ARBA" id="ARBA00047761"/>
    </source>
</evidence>
<evidence type="ECO:0000313" key="10">
    <source>
        <dbReference type="EMBL" id="ORY80456.1"/>
    </source>
</evidence>
<keyword evidence="4 9" id="KW-0378">Hydrolase</keyword>
<comment type="catalytic activity">
    <reaction evidence="8 9">
        <text>O-phospho-L-threonyl-[protein] + H2O = L-threonyl-[protein] + phosphate</text>
        <dbReference type="Rhea" id="RHEA:47004"/>
        <dbReference type="Rhea" id="RHEA-COMP:11060"/>
        <dbReference type="Rhea" id="RHEA-COMP:11605"/>
        <dbReference type="ChEBI" id="CHEBI:15377"/>
        <dbReference type="ChEBI" id="CHEBI:30013"/>
        <dbReference type="ChEBI" id="CHEBI:43474"/>
        <dbReference type="ChEBI" id="CHEBI:61977"/>
        <dbReference type="EC" id="3.1.3.16"/>
    </reaction>
</comment>
<evidence type="ECO:0000313" key="11">
    <source>
        <dbReference type="Proteomes" id="UP000193685"/>
    </source>
</evidence>
<dbReference type="PANTHER" id="PTHR20383">
    <property type="entry name" value="RNA POLYMERASE II SUBUNIT A C-TERMINAL DOMAIN PHOSPHATASE"/>
    <property type="match status" value="1"/>
</dbReference>
<dbReference type="Proteomes" id="UP000193685">
    <property type="component" value="Unassembled WGS sequence"/>
</dbReference>
<keyword evidence="3 9" id="KW-0507">mRNA processing</keyword>
<dbReference type="GO" id="GO:0005847">
    <property type="term" value="C:mRNA cleavage and polyadenylation specificity factor complex"/>
    <property type="evidence" value="ECO:0007669"/>
    <property type="project" value="UniProtKB-ARBA"/>
</dbReference>